<evidence type="ECO:0000313" key="8">
    <source>
        <dbReference type="EMBL" id="MBU3065100.1"/>
    </source>
</evidence>
<keyword evidence="6" id="KW-0472">Membrane</keyword>
<feature type="region of interest" description="Disordered" evidence="5">
    <location>
        <begin position="32"/>
        <end position="122"/>
    </location>
</feature>
<reference evidence="8 9" key="1">
    <citation type="submission" date="2021-06" db="EMBL/GenBank/DDBJ databases">
        <title>Actinomycetes sequencing.</title>
        <authorList>
            <person name="Shan Q."/>
        </authorList>
    </citation>
    <scope>NUCLEOTIDE SEQUENCE [LARGE SCALE GENOMIC DNA]</scope>
    <source>
        <strain evidence="8 9">NEAU-G5</strain>
    </source>
</reference>
<keyword evidence="6" id="KW-1133">Transmembrane helix</keyword>
<keyword evidence="6" id="KW-0812">Transmembrane</keyword>
<comment type="caution">
    <text evidence="8">The sequence shown here is derived from an EMBL/GenBank/DDBJ whole genome shotgun (WGS) entry which is preliminary data.</text>
</comment>
<feature type="compositionally biased region" description="Low complexity" evidence="5">
    <location>
        <begin position="37"/>
        <end position="53"/>
    </location>
</feature>
<dbReference type="InterPro" id="IPR000064">
    <property type="entry name" value="NLP_P60_dom"/>
</dbReference>
<dbReference type="SUPFAM" id="SSF53955">
    <property type="entry name" value="Lysozyme-like"/>
    <property type="match status" value="1"/>
</dbReference>
<evidence type="ECO:0000256" key="5">
    <source>
        <dbReference type="SAM" id="MobiDB-lite"/>
    </source>
</evidence>
<keyword evidence="9" id="KW-1185">Reference proteome</keyword>
<accession>A0ABS6B5P7</accession>
<dbReference type="Pfam" id="PF01551">
    <property type="entry name" value="Peptidase_M23"/>
    <property type="match status" value="1"/>
</dbReference>
<dbReference type="InterPro" id="IPR050570">
    <property type="entry name" value="Cell_wall_metabolism_enzyme"/>
</dbReference>
<dbReference type="PANTHER" id="PTHR21666">
    <property type="entry name" value="PEPTIDASE-RELATED"/>
    <property type="match status" value="1"/>
</dbReference>
<dbReference type="RefSeq" id="WP_215920894.1">
    <property type="nucleotide sequence ID" value="NZ_JAHKNI010000009.1"/>
</dbReference>
<feature type="transmembrane region" description="Helical" evidence="6">
    <location>
        <begin position="7"/>
        <end position="26"/>
    </location>
</feature>
<dbReference type="CDD" id="cd12797">
    <property type="entry name" value="M23_peptidase"/>
    <property type="match status" value="1"/>
</dbReference>
<comment type="similarity">
    <text evidence="1">Belongs to the peptidase C40 family.</text>
</comment>
<dbReference type="InterPro" id="IPR011055">
    <property type="entry name" value="Dup_hybrid_motif"/>
</dbReference>
<feature type="region of interest" description="Disordered" evidence="5">
    <location>
        <begin position="565"/>
        <end position="584"/>
    </location>
</feature>
<dbReference type="EMBL" id="JAHKNI010000009">
    <property type="protein sequence ID" value="MBU3065100.1"/>
    <property type="molecule type" value="Genomic_DNA"/>
</dbReference>
<proteinExistence type="inferred from homology"/>
<dbReference type="InterPro" id="IPR023346">
    <property type="entry name" value="Lysozyme-like_dom_sf"/>
</dbReference>
<feature type="domain" description="NlpC/P60" evidence="7">
    <location>
        <begin position="461"/>
        <end position="584"/>
    </location>
</feature>
<dbReference type="Gene3D" id="3.90.1720.10">
    <property type="entry name" value="endopeptidase domain like (from Nostoc punctiforme)"/>
    <property type="match status" value="1"/>
</dbReference>
<keyword evidence="4" id="KW-0788">Thiol protease</keyword>
<dbReference type="SUPFAM" id="SSF51261">
    <property type="entry name" value="Duplicated hybrid motif"/>
    <property type="match status" value="1"/>
</dbReference>
<dbReference type="Pfam" id="PF01464">
    <property type="entry name" value="SLT"/>
    <property type="match status" value="1"/>
</dbReference>
<dbReference type="Gene3D" id="1.10.530.10">
    <property type="match status" value="1"/>
</dbReference>
<evidence type="ECO:0000256" key="3">
    <source>
        <dbReference type="ARBA" id="ARBA00022801"/>
    </source>
</evidence>
<evidence type="ECO:0000313" key="9">
    <source>
        <dbReference type="Proteomes" id="UP000733379"/>
    </source>
</evidence>
<dbReference type="Gene3D" id="2.70.70.10">
    <property type="entry name" value="Glucose Permease (Domain IIA)"/>
    <property type="match status" value="1"/>
</dbReference>
<gene>
    <name evidence="8" type="ORF">KO481_26665</name>
</gene>
<dbReference type="Pfam" id="PF00877">
    <property type="entry name" value="NLPC_P60"/>
    <property type="match status" value="1"/>
</dbReference>
<dbReference type="PANTHER" id="PTHR21666:SF270">
    <property type="entry name" value="MUREIN HYDROLASE ACTIVATOR ENVC"/>
    <property type="match status" value="1"/>
</dbReference>
<dbReference type="Proteomes" id="UP000733379">
    <property type="component" value="Unassembled WGS sequence"/>
</dbReference>
<dbReference type="SUPFAM" id="SSF54001">
    <property type="entry name" value="Cysteine proteinases"/>
    <property type="match status" value="1"/>
</dbReference>
<keyword evidence="2" id="KW-0645">Protease</keyword>
<dbReference type="InterPro" id="IPR038765">
    <property type="entry name" value="Papain-like_cys_pep_sf"/>
</dbReference>
<evidence type="ECO:0000256" key="4">
    <source>
        <dbReference type="ARBA" id="ARBA00022807"/>
    </source>
</evidence>
<keyword evidence="3" id="KW-0378">Hydrolase</keyword>
<evidence type="ECO:0000256" key="1">
    <source>
        <dbReference type="ARBA" id="ARBA00007074"/>
    </source>
</evidence>
<organism evidence="8 9">
    <name type="scientific">Nocardia albiluteola</name>
    <dbReference type="NCBI Taxonomy" id="2842303"/>
    <lineage>
        <taxon>Bacteria</taxon>
        <taxon>Bacillati</taxon>
        <taxon>Actinomycetota</taxon>
        <taxon>Actinomycetes</taxon>
        <taxon>Mycobacteriales</taxon>
        <taxon>Nocardiaceae</taxon>
        <taxon>Nocardia</taxon>
    </lineage>
</organism>
<sequence>MNPKSLLWVGFGSVIALITLIMVIVLPSSEDDCADQPTVSSSGSATPSGSPSGDAQAPDTAAPGSSVANAPAAVTNTPGQPAPTTPRAAGPVASQLPNSPAAAVNPRNDQPQAAAGVPAPIHRTWPLPQGTFYVSDPFGARGGTHLGVDLAAPDGTPIYSVADGTVVAAGPASGFGNWIVIDSTDVNGRPFSAVYGHEWTSGVRVHVGQTVRAGQQIGAVGSAGESSGSHLHFEIVPGGRLTGGKQIDPLPWLDGAPTPQASGGAWPNSVNPLCSRGFGTAGGALADGTVPADLEIWYRRAGSICPEITPSLLAAQGRQESGFQRGLTSPAGAEGLAQFLPGTAASIDPDDGRPFLLDVDGRGSPSLWDDGDAIIAQGRYMCSLAHRIEGWIGQGKVHGDVVPLALAAYNAGEGAVLASGGMPDQVPAHFTETQPYVTNILSMEPRYRAPGSTGRFEPGTQSGGGAVVQAAEQWVGTPYVWGGGGPAGPTDGGLDGPGLTSAAVFAASSGEVNLPRTAEQQWEMGAEVPLRSARPGDLVFSQFGRRGPAQVGIYLGSGRMLRAADPSGVGQAQIPGDARMRRMM</sequence>
<evidence type="ECO:0000256" key="2">
    <source>
        <dbReference type="ARBA" id="ARBA00022670"/>
    </source>
</evidence>
<evidence type="ECO:0000259" key="7">
    <source>
        <dbReference type="PROSITE" id="PS51935"/>
    </source>
</evidence>
<name>A0ABS6B5P7_9NOCA</name>
<dbReference type="InterPro" id="IPR008258">
    <property type="entry name" value="Transglycosylase_SLT_dom_1"/>
</dbReference>
<evidence type="ECO:0000256" key="6">
    <source>
        <dbReference type="SAM" id="Phobius"/>
    </source>
</evidence>
<dbReference type="CDD" id="cd13399">
    <property type="entry name" value="Slt35-like"/>
    <property type="match status" value="1"/>
</dbReference>
<dbReference type="InterPro" id="IPR016047">
    <property type="entry name" value="M23ase_b-sheet_dom"/>
</dbReference>
<dbReference type="PROSITE" id="PS51935">
    <property type="entry name" value="NLPC_P60"/>
    <property type="match status" value="1"/>
</dbReference>
<protein>
    <submittedName>
        <fullName evidence="8">Peptidoglycan DD-metalloendopeptidase family protein</fullName>
    </submittedName>
</protein>